<sequence length="266" mass="30111">MILSSDYLIIVNYYKIFILSNKFIMTDKKSYYIFGTHASLAALNNPLRVIRYIYCTESCFLSLSKLIQKHDYKIVTTKFLHQLLGSQIVHQGIAVNTIPLTINGIKHIDLATPNYKIAILDQLLDHNNLGAIIRSAAAFNISTIILPENNSIEENGTIAKIAVGALEKINLVKVKNLYNTINYLKKYGFWIIGLDLNNSNQLTEQTFHSKMAFVLGSENKGLRNLTRQQCDFLIKIPMSHKTESLNVAGAATIIFYESFKFSIKQQ</sequence>
<name>B3CT02_ORITI</name>
<dbReference type="AlphaFoldDB" id="B3CT02"/>
<dbReference type="PANTHER" id="PTHR46429:SF1">
    <property type="entry name" value="23S RRNA (GUANOSINE-2'-O-)-METHYLTRANSFERASE RLMB"/>
    <property type="match status" value="1"/>
</dbReference>
<dbReference type="InterPro" id="IPR029028">
    <property type="entry name" value="Alpha/beta_knot_MTases"/>
</dbReference>
<dbReference type="PANTHER" id="PTHR46429">
    <property type="entry name" value="23S RRNA (GUANOSINE-2'-O-)-METHYLTRANSFERASE RLMB"/>
    <property type="match status" value="1"/>
</dbReference>
<feature type="domain" description="RNA 2-O ribose methyltransferase substrate binding" evidence="3">
    <location>
        <begin position="32"/>
        <end position="103"/>
    </location>
</feature>
<dbReference type="GO" id="GO:0006396">
    <property type="term" value="P:RNA processing"/>
    <property type="evidence" value="ECO:0007669"/>
    <property type="project" value="InterPro"/>
</dbReference>
<dbReference type="InterPro" id="IPR004441">
    <property type="entry name" value="rRNA_MeTrfase_TrmH"/>
</dbReference>
<dbReference type="CDD" id="cd18103">
    <property type="entry name" value="SpoU-like_RlmB"/>
    <property type="match status" value="1"/>
</dbReference>
<dbReference type="SMART" id="SM00967">
    <property type="entry name" value="SpoU_sub_bind"/>
    <property type="match status" value="1"/>
</dbReference>
<protein>
    <submittedName>
        <fullName evidence="4">tRNA/rRNA methyltransferase, TrmH family</fullName>
    </submittedName>
</protein>
<dbReference type="InterPro" id="IPR001537">
    <property type="entry name" value="SpoU_MeTrfase"/>
</dbReference>
<dbReference type="Pfam" id="PF00588">
    <property type="entry name" value="SpoU_methylase"/>
    <property type="match status" value="1"/>
</dbReference>
<dbReference type="SUPFAM" id="SSF75217">
    <property type="entry name" value="alpha/beta knot"/>
    <property type="match status" value="1"/>
</dbReference>
<keyword evidence="2 4" id="KW-0808">Transferase</keyword>
<accession>B3CT02</accession>
<evidence type="ECO:0000313" key="5">
    <source>
        <dbReference type="Proteomes" id="UP000001033"/>
    </source>
</evidence>
<dbReference type="HOGENOM" id="CLU_021322_0_2_5"/>
<dbReference type="Proteomes" id="UP000001033">
    <property type="component" value="Chromosome"/>
</dbReference>
<dbReference type="Pfam" id="PF08032">
    <property type="entry name" value="SpoU_sub_bind"/>
    <property type="match status" value="1"/>
</dbReference>
<keyword evidence="1 4" id="KW-0489">Methyltransferase</keyword>
<dbReference type="NCBIfam" id="TIGR00186">
    <property type="entry name" value="rRNA_methyl_3"/>
    <property type="match status" value="1"/>
</dbReference>
<dbReference type="GO" id="GO:0003723">
    <property type="term" value="F:RNA binding"/>
    <property type="evidence" value="ECO:0007669"/>
    <property type="project" value="InterPro"/>
</dbReference>
<evidence type="ECO:0000256" key="1">
    <source>
        <dbReference type="ARBA" id="ARBA00022603"/>
    </source>
</evidence>
<dbReference type="InterPro" id="IPR013123">
    <property type="entry name" value="SpoU_subst-bd"/>
</dbReference>
<organism evidence="4 5">
    <name type="scientific">Orientia tsutsugamushi (strain Ikeda)</name>
    <name type="common">Rickettsia tsutsugamushi</name>
    <dbReference type="NCBI Taxonomy" id="334380"/>
    <lineage>
        <taxon>Bacteria</taxon>
        <taxon>Pseudomonadati</taxon>
        <taxon>Pseudomonadota</taxon>
        <taxon>Alphaproteobacteria</taxon>
        <taxon>Rickettsiales</taxon>
        <taxon>Rickettsiaceae</taxon>
        <taxon>Rickettsieae</taxon>
        <taxon>Orientia</taxon>
    </lineage>
</organism>
<dbReference type="SUPFAM" id="SSF55315">
    <property type="entry name" value="L30e-like"/>
    <property type="match status" value="1"/>
</dbReference>
<dbReference type="GO" id="GO:0005829">
    <property type="term" value="C:cytosol"/>
    <property type="evidence" value="ECO:0007669"/>
    <property type="project" value="TreeGrafter"/>
</dbReference>
<dbReference type="GO" id="GO:0032259">
    <property type="term" value="P:methylation"/>
    <property type="evidence" value="ECO:0007669"/>
    <property type="project" value="UniProtKB-KW"/>
</dbReference>
<dbReference type="InterPro" id="IPR029026">
    <property type="entry name" value="tRNA_m1G_MTases_N"/>
</dbReference>
<dbReference type="Gene3D" id="3.40.1280.10">
    <property type="match status" value="1"/>
</dbReference>
<reference evidence="5" key="1">
    <citation type="journal article" date="2008" name="DNA Res.">
        <title>The whole-genome sequencing of the obligate intracellular bacterium Orientia tsutsugamushi revealed massive gene amplification during reductive genome evolution.</title>
        <authorList>
            <person name="Nakayama K."/>
            <person name="Yamashita A."/>
            <person name="Kurokawa K."/>
            <person name="Morimoto T."/>
            <person name="Ogawa M."/>
            <person name="Fukuhara M."/>
            <person name="Urakami H."/>
            <person name="Ohnishi M."/>
            <person name="Uchiyama I."/>
            <person name="Ogura Y."/>
            <person name="Ooka T."/>
            <person name="Oshima K."/>
            <person name="Tamura A."/>
            <person name="Hattori M."/>
            <person name="Hayashi T."/>
        </authorList>
    </citation>
    <scope>NUCLEOTIDE SEQUENCE [LARGE SCALE GENOMIC DNA]</scope>
    <source>
        <strain evidence="5">Ikeda</strain>
    </source>
</reference>
<dbReference type="GO" id="GO:0008173">
    <property type="term" value="F:RNA methyltransferase activity"/>
    <property type="evidence" value="ECO:0007669"/>
    <property type="project" value="InterPro"/>
</dbReference>
<proteinExistence type="predicted"/>
<dbReference type="KEGG" id="ott:OTT_1041"/>
<dbReference type="EMBL" id="AP008981">
    <property type="protein sequence ID" value="BAG40499.1"/>
    <property type="molecule type" value="Genomic_DNA"/>
</dbReference>
<evidence type="ECO:0000256" key="2">
    <source>
        <dbReference type="ARBA" id="ARBA00022679"/>
    </source>
</evidence>
<evidence type="ECO:0000313" key="4">
    <source>
        <dbReference type="EMBL" id="BAG40499.1"/>
    </source>
</evidence>
<gene>
    <name evidence="4" type="ordered locus">OTT_1041</name>
</gene>
<evidence type="ECO:0000259" key="3">
    <source>
        <dbReference type="SMART" id="SM00967"/>
    </source>
</evidence>
<dbReference type="InterPro" id="IPR029064">
    <property type="entry name" value="Ribosomal_eL30-like_sf"/>
</dbReference>